<keyword evidence="2" id="KW-1185">Reference proteome</keyword>
<dbReference type="Proteomes" id="UP001163046">
    <property type="component" value="Unassembled WGS sequence"/>
</dbReference>
<sequence>MAATRECFSVEQVIEEVCSSGDTSELEGPQLSVEDVLKLSLENFRSLRPSVVNYSEFQEEVSRQLLNVYSRHKIGVHGTEKVLLSSLPARPMVSCEVSLWLRGVKRRMLANPKARNPWTIEIKRDLPEELFSCLRMSIRGAPSAFGVSVEDTGIKYTHKNRFLRDFSKFAGIPQSEVLNNLKKTFGGKRKGFKAEVLVSREKPFIISYDCKRKQVALACNYGCWNEFGYGFHG</sequence>
<evidence type="ECO:0000313" key="2">
    <source>
        <dbReference type="Proteomes" id="UP001163046"/>
    </source>
</evidence>
<evidence type="ECO:0000313" key="1">
    <source>
        <dbReference type="EMBL" id="KAJ7377537.1"/>
    </source>
</evidence>
<reference evidence="1" key="1">
    <citation type="submission" date="2023-01" db="EMBL/GenBank/DDBJ databases">
        <title>Genome assembly of the deep-sea coral Lophelia pertusa.</title>
        <authorList>
            <person name="Herrera S."/>
            <person name="Cordes E."/>
        </authorList>
    </citation>
    <scope>NUCLEOTIDE SEQUENCE</scope>
    <source>
        <strain evidence="1">USNM1676648</strain>
        <tissue evidence="1">Polyp</tissue>
    </source>
</reference>
<accession>A0A9W9Z9J4</accession>
<protein>
    <submittedName>
        <fullName evidence="1">Uncharacterized protein</fullName>
    </submittedName>
</protein>
<dbReference type="AlphaFoldDB" id="A0A9W9Z9J4"/>
<gene>
    <name evidence="1" type="ORF">OS493_028520</name>
</gene>
<dbReference type="OrthoDB" id="5984732at2759"/>
<dbReference type="EMBL" id="MU826377">
    <property type="protein sequence ID" value="KAJ7377537.1"/>
    <property type="molecule type" value="Genomic_DNA"/>
</dbReference>
<proteinExistence type="predicted"/>
<organism evidence="1 2">
    <name type="scientific">Desmophyllum pertusum</name>
    <dbReference type="NCBI Taxonomy" id="174260"/>
    <lineage>
        <taxon>Eukaryota</taxon>
        <taxon>Metazoa</taxon>
        <taxon>Cnidaria</taxon>
        <taxon>Anthozoa</taxon>
        <taxon>Hexacorallia</taxon>
        <taxon>Scleractinia</taxon>
        <taxon>Caryophylliina</taxon>
        <taxon>Caryophylliidae</taxon>
        <taxon>Desmophyllum</taxon>
    </lineage>
</organism>
<name>A0A9W9Z9J4_9CNID</name>
<comment type="caution">
    <text evidence="1">The sequence shown here is derived from an EMBL/GenBank/DDBJ whole genome shotgun (WGS) entry which is preliminary data.</text>
</comment>